<evidence type="ECO:0000256" key="6">
    <source>
        <dbReference type="ARBA" id="ARBA00023136"/>
    </source>
</evidence>
<evidence type="ECO:0000256" key="2">
    <source>
        <dbReference type="ARBA" id="ARBA00008017"/>
    </source>
</evidence>
<evidence type="ECO:0000313" key="12">
    <source>
        <dbReference type="Proteomes" id="UP001570511"/>
    </source>
</evidence>
<dbReference type="InterPro" id="IPR023408">
    <property type="entry name" value="MscS_beta-dom_sf"/>
</dbReference>
<dbReference type="SUPFAM" id="SSF50182">
    <property type="entry name" value="Sm-like ribonucleoproteins"/>
    <property type="match status" value="1"/>
</dbReference>
<organism evidence="11 12">
    <name type="scientific">Halobellus rubicundus</name>
    <dbReference type="NCBI Taxonomy" id="2996466"/>
    <lineage>
        <taxon>Archaea</taxon>
        <taxon>Methanobacteriati</taxon>
        <taxon>Methanobacteriota</taxon>
        <taxon>Stenosarchaea group</taxon>
        <taxon>Halobacteria</taxon>
        <taxon>Halobacteriales</taxon>
        <taxon>Haloferacaceae</taxon>
        <taxon>Halobellus</taxon>
    </lineage>
</organism>
<evidence type="ECO:0000256" key="8">
    <source>
        <dbReference type="SAM" id="Phobius"/>
    </source>
</evidence>
<dbReference type="Proteomes" id="UP001570511">
    <property type="component" value="Unassembled WGS sequence"/>
</dbReference>
<keyword evidence="5 8" id="KW-1133">Transmembrane helix</keyword>
<dbReference type="EMBL" id="JBGNYA010000001">
    <property type="protein sequence ID" value="MFA1609438.1"/>
    <property type="molecule type" value="Genomic_DNA"/>
</dbReference>
<evidence type="ECO:0000256" key="4">
    <source>
        <dbReference type="ARBA" id="ARBA00022692"/>
    </source>
</evidence>
<dbReference type="InterPro" id="IPR011066">
    <property type="entry name" value="MscS_channel_C_sf"/>
</dbReference>
<evidence type="ECO:0000256" key="5">
    <source>
        <dbReference type="ARBA" id="ARBA00022989"/>
    </source>
</evidence>
<comment type="similarity">
    <text evidence="2">Belongs to the MscS (TC 1.A.23) family.</text>
</comment>
<keyword evidence="4 8" id="KW-0812">Transmembrane</keyword>
<evidence type="ECO:0000256" key="3">
    <source>
        <dbReference type="ARBA" id="ARBA00022475"/>
    </source>
</evidence>
<dbReference type="InterPro" id="IPR045275">
    <property type="entry name" value="MscS_archaea/bacteria_type"/>
</dbReference>
<dbReference type="AlphaFoldDB" id="A0ABD5M8T3"/>
<evidence type="ECO:0000313" key="11">
    <source>
        <dbReference type="EMBL" id="MFA1609438.1"/>
    </source>
</evidence>
<dbReference type="Gene3D" id="2.30.30.60">
    <property type="match status" value="1"/>
</dbReference>
<feature type="domain" description="Mechanosensitive ion channel MscS" evidence="9">
    <location>
        <begin position="124"/>
        <end position="184"/>
    </location>
</feature>
<dbReference type="Pfam" id="PF00924">
    <property type="entry name" value="MS_channel_2nd"/>
    <property type="match status" value="1"/>
</dbReference>
<dbReference type="InterPro" id="IPR049278">
    <property type="entry name" value="MS_channel_C"/>
</dbReference>
<feature type="transmembrane region" description="Helical" evidence="8">
    <location>
        <begin position="40"/>
        <end position="60"/>
    </location>
</feature>
<evidence type="ECO:0000256" key="1">
    <source>
        <dbReference type="ARBA" id="ARBA00004651"/>
    </source>
</evidence>
<feature type="compositionally biased region" description="Acidic residues" evidence="7">
    <location>
        <begin position="313"/>
        <end position="323"/>
    </location>
</feature>
<evidence type="ECO:0000259" key="9">
    <source>
        <dbReference type="Pfam" id="PF00924"/>
    </source>
</evidence>
<gene>
    <name evidence="11" type="ORF">OS889_00265</name>
</gene>
<reference evidence="11 12" key="1">
    <citation type="submission" date="2024-08" db="EMBL/GenBank/DDBJ databases">
        <title>Halobellus sp. MBLA0158 whole genome sequence.</title>
        <authorList>
            <person name="Hwang C.Y."/>
            <person name="Cho E.-S."/>
            <person name="Seo M.-J."/>
        </authorList>
    </citation>
    <scope>NUCLEOTIDE SEQUENCE [LARGE SCALE GENOMIC DNA]</scope>
    <source>
        <strain evidence="11 12">MBLA0158</strain>
    </source>
</reference>
<name>A0ABD5M8T3_9EURY</name>
<keyword evidence="12" id="KW-1185">Reference proteome</keyword>
<accession>A0ABD5M8T3</accession>
<feature type="domain" description="Mechanosensitive ion channel MscS C-terminal" evidence="10">
    <location>
        <begin position="199"/>
        <end position="279"/>
    </location>
</feature>
<comment type="subcellular location">
    <subcellularLocation>
        <location evidence="1">Cell membrane</location>
        <topology evidence="1">Multi-pass membrane protein</topology>
    </subcellularLocation>
</comment>
<evidence type="ECO:0000256" key="7">
    <source>
        <dbReference type="SAM" id="MobiDB-lite"/>
    </source>
</evidence>
<feature type="transmembrane region" description="Helical" evidence="8">
    <location>
        <begin position="80"/>
        <end position="100"/>
    </location>
</feature>
<dbReference type="Pfam" id="PF21082">
    <property type="entry name" value="MS_channel_3rd"/>
    <property type="match status" value="1"/>
</dbReference>
<keyword evidence="6 8" id="KW-0472">Membrane</keyword>
<dbReference type="RefSeq" id="WP_372386478.1">
    <property type="nucleotide sequence ID" value="NZ_JBGNYA010000001.1"/>
</dbReference>
<dbReference type="PANTHER" id="PTHR30221">
    <property type="entry name" value="SMALL-CONDUCTANCE MECHANOSENSITIVE CHANNEL"/>
    <property type="match status" value="1"/>
</dbReference>
<dbReference type="GO" id="GO:0005886">
    <property type="term" value="C:plasma membrane"/>
    <property type="evidence" value="ECO:0007669"/>
    <property type="project" value="UniProtKB-SubCell"/>
</dbReference>
<comment type="caution">
    <text evidence="11">The sequence shown here is derived from an EMBL/GenBank/DDBJ whole genome shotgun (WGS) entry which is preliminary data.</text>
</comment>
<dbReference type="InterPro" id="IPR006685">
    <property type="entry name" value="MscS_channel_2nd"/>
</dbReference>
<proteinExistence type="inferred from homology"/>
<dbReference type="Gene3D" id="3.30.70.100">
    <property type="match status" value="1"/>
</dbReference>
<feature type="region of interest" description="Disordered" evidence="7">
    <location>
        <begin position="277"/>
        <end position="323"/>
    </location>
</feature>
<dbReference type="PANTHER" id="PTHR30221:SF1">
    <property type="entry name" value="SMALL-CONDUCTANCE MECHANOSENSITIVE CHANNEL"/>
    <property type="match status" value="1"/>
</dbReference>
<protein>
    <submittedName>
        <fullName evidence="11">Mechanosensitive ion channel family protein</fullName>
    </submittedName>
</protein>
<evidence type="ECO:0000259" key="10">
    <source>
        <dbReference type="Pfam" id="PF21082"/>
    </source>
</evidence>
<sequence length="323" mass="34151">MYQGLLSLASAPPAQLVPPGAVDGIAGEPYAEIVRAVSGFAIAAIATYAVGRLLVLPAVVRVVVARNRNNPTIETAVQTYFHAFVILLALVAGIAGAGFGRLLTDLSIVAAALTLVVGASSQQVVGSLVSGLFLVADPDFNVGDWIAWPGGEGVVEAVDFRVTRVRTPNNETVTVPNTELTANTLTRPYGRQRYRVDEVVDVAYGDDAELALRELVEVARGDDRILEEPDPTARLVSFEGSSVRLRAEFWVGDPMDVDLVTLKSDFRRRVKSRFDEVGLTLGPPSGHELSGELSVDVEDDASAAGGRGSADGADGDAIDPDDR</sequence>
<dbReference type="InterPro" id="IPR010920">
    <property type="entry name" value="LSM_dom_sf"/>
</dbReference>
<dbReference type="SUPFAM" id="SSF82689">
    <property type="entry name" value="Mechanosensitive channel protein MscS (YggB), C-terminal domain"/>
    <property type="match status" value="1"/>
</dbReference>
<keyword evidence="3" id="KW-1003">Cell membrane</keyword>